<dbReference type="Proteomes" id="UP000014003">
    <property type="component" value="Unassembled WGS sequence"/>
</dbReference>
<reference evidence="1 2" key="1">
    <citation type="submission" date="2012-12" db="EMBL/GenBank/DDBJ databases">
        <title>The Genome Sequence of Bacillus cereus HuA3-9.</title>
        <authorList>
            <consortium name="The Broad Institute Genome Sequencing Platform"/>
            <consortium name="The Broad Institute Genome Sequencing Center for Infectious Disease"/>
            <person name="Feldgarden M."/>
            <person name="Van der Auwera G.A."/>
            <person name="Mahillon J."/>
            <person name="Duprez V."/>
            <person name="Timmery S."/>
            <person name="Mattelet C."/>
            <person name="Dierick K."/>
            <person name="Sun M."/>
            <person name="Yu Z."/>
            <person name="Zhu L."/>
            <person name="Hu X."/>
            <person name="Shank E.B."/>
            <person name="Swiecicka I."/>
            <person name="Hansen B.M."/>
            <person name="Andrup L."/>
            <person name="Walker B."/>
            <person name="Young S.K."/>
            <person name="Zeng Q."/>
            <person name="Gargeya S."/>
            <person name="Fitzgerald M."/>
            <person name="Haas B."/>
            <person name="Abouelleil A."/>
            <person name="Alvarado L."/>
            <person name="Arachchi H.M."/>
            <person name="Berlin A.M."/>
            <person name="Chapman S.B."/>
            <person name="Dewar J."/>
            <person name="Goldberg J."/>
            <person name="Griggs A."/>
            <person name="Gujja S."/>
            <person name="Hansen M."/>
            <person name="Howarth C."/>
            <person name="Imamovic A."/>
            <person name="Larimer J."/>
            <person name="McCowan C."/>
            <person name="Murphy C."/>
            <person name="Neiman D."/>
            <person name="Pearson M."/>
            <person name="Priest M."/>
            <person name="Roberts A."/>
            <person name="Saif S."/>
            <person name="Shea T."/>
            <person name="Sisk P."/>
            <person name="Sykes S."/>
            <person name="Wortman J."/>
            <person name="Nusbaum C."/>
            <person name="Birren B."/>
        </authorList>
    </citation>
    <scope>NUCLEOTIDE SEQUENCE [LARGE SCALE GENOMIC DNA]</scope>
    <source>
        <strain evidence="1 2">HuA3-9</strain>
    </source>
</reference>
<dbReference type="EMBL" id="AHDZ01000070">
    <property type="protein sequence ID" value="EOO11479.1"/>
    <property type="molecule type" value="Genomic_DNA"/>
</dbReference>
<accession>R8CIK6</accession>
<dbReference type="PATRIC" id="fig|1053205.3.peg.5795"/>
<evidence type="ECO:0000313" key="1">
    <source>
        <dbReference type="EMBL" id="EOO11479.1"/>
    </source>
</evidence>
<sequence>MDFNSIAELERYLMGELQKTMESQVVKEVRDTMRESIVAHVYSFPPSSRYTRRKEQGGLLDYKNMPYKVSRGSNSVAINLKNDTRASTMSFKNVANIVETGKGYTWTTSEYYRKEHMGDPIARKFTMPTAIKLQTSKRHVDALKKGLRNKGITVT</sequence>
<dbReference type="HOGENOM" id="CLU_1691921_0_0_9"/>
<comment type="caution">
    <text evidence="1">The sequence shown here is derived from an EMBL/GenBank/DDBJ whole genome shotgun (WGS) entry which is preliminary data.</text>
</comment>
<evidence type="ECO:0008006" key="3">
    <source>
        <dbReference type="Google" id="ProtNLM"/>
    </source>
</evidence>
<organism evidence="1 2">
    <name type="scientific">Bacillus cereus HuA3-9</name>
    <dbReference type="NCBI Taxonomy" id="1053205"/>
    <lineage>
        <taxon>Bacteria</taxon>
        <taxon>Bacillati</taxon>
        <taxon>Bacillota</taxon>
        <taxon>Bacilli</taxon>
        <taxon>Bacillales</taxon>
        <taxon>Bacillaceae</taxon>
        <taxon>Bacillus</taxon>
        <taxon>Bacillus cereus group</taxon>
    </lineage>
</organism>
<protein>
    <recommendedName>
        <fullName evidence="3">HK97 gp10 family phage protein</fullName>
    </recommendedName>
</protein>
<name>R8CIK6_BACCE</name>
<proteinExistence type="predicted"/>
<gene>
    <name evidence="1" type="ORF">IGA_05755</name>
</gene>
<dbReference type="AlphaFoldDB" id="R8CIK6"/>
<evidence type="ECO:0000313" key="2">
    <source>
        <dbReference type="Proteomes" id="UP000014003"/>
    </source>
</evidence>